<feature type="region of interest" description="Disordered" evidence="1">
    <location>
        <begin position="31"/>
        <end position="51"/>
    </location>
</feature>
<dbReference type="Proteomes" id="UP000242875">
    <property type="component" value="Unassembled WGS sequence"/>
</dbReference>
<feature type="compositionally biased region" description="Polar residues" evidence="1">
    <location>
        <begin position="85"/>
        <end position="99"/>
    </location>
</feature>
<comment type="caution">
    <text evidence="3">The sequence shown here is derived from an EMBL/GenBank/DDBJ whole genome shotgun (WGS) entry which is preliminary data.</text>
</comment>
<sequence length="238" mass="26489">MHSQFHLPSGKASKTTGKLWNSILTAGQSALDEVRGVKYPESDDEDENGESYISRTLRKYYERKGDPVPAWLDNQGYGNRYVNPSAFQSSYSQGQSRRPQTLPADFASNMRGSDRPKRLWERTPGTEEPPTLRDNVDLISRTRRLGLNDDDAVVLVDRPRTGPIPDRPSTFAGPNHPSMRTSRPMSSSAGGYGYSRPVSDGLDARGRPSSSTNPGYRPMGPRDVPRRTDPPPPPRGYR</sequence>
<feature type="region of interest" description="Disordered" evidence="1">
    <location>
        <begin position="154"/>
        <end position="238"/>
    </location>
</feature>
<dbReference type="EMBL" id="MVBO01000064">
    <property type="protein sequence ID" value="OZJ03882.1"/>
    <property type="molecule type" value="Genomic_DNA"/>
</dbReference>
<name>A0A261XZW0_9FUNG</name>
<organism evidence="3 4">
    <name type="scientific">Bifiguratus adelaidae</name>
    <dbReference type="NCBI Taxonomy" id="1938954"/>
    <lineage>
        <taxon>Eukaryota</taxon>
        <taxon>Fungi</taxon>
        <taxon>Fungi incertae sedis</taxon>
        <taxon>Mucoromycota</taxon>
        <taxon>Mucoromycotina</taxon>
        <taxon>Endogonomycetes</taxon>
        <taxon>Endogonales</taxon>
        <taxon>Endogonales incertae sedis</taxon>
        <taxon>Bifiguratus</taxon>
    </lineage>
</organism>
<evidence type="ECO:0000256" key="1">
    <source>
        <dbReference type="SAM" id="MobiDB-lite"/>
    </source>
</evidence>
<gene>
    <name evidence="3" type="ORF">BZG36_03942</name>
</gene>
<reference evidence="3 4" key="1">
    <citation type="journal article" date="2017" name="Mycologia">
        <title>Bifiguratus adelaidae, gen. et sp. nov., a new member of Mucoromycotina in endophytic and soil-dwelling habitats.</title>
        <authorList>
            <person name="Torres-Cruz T.J."/>
            <person name="Billingsley Tobias T.L."/>
            <person name="Almatruk M."/>
            <person name="Hesse C."/>
            <person name="Kuske C.R."/>
            <person name="Desiro A."/>
            <person name="Benucci G.M."/>
            <person name="Bonito G."/>
            <person name="Stajich J.E."/>
            <person name="Dunlap C."/>
            <person name="Arnold A.E."/>
            <person name="Porras-Alfaro A."/>
        </authorList>
    </citation>
    <scope>NUCLEOTIDE SEQUENCE [LARGE SCALE GENOMIC DNA]</scope>
    <source>
        <strain evidence="3 4">AZ0501</strain>
    </source>
</reference>
<dbReference type="InterPro" id="IPR028095">
    <property type="entry name" value="Mso1_N_dom"/>
</dbReference>
<protein>
    <recommendedName>
        <fullName evidence="2">Mso1 N-terminal domain-containing protein</fullName>
    </recommendedName>
</protein>
<feature type="region of interest" description="Disordered" evidence="1">
    <location>
        <begin position="83"/>
        <end position="137"/>
    </location>
</feature>
<evidence type="ECO:0000313" key="3">
    <source>
        <dbReference type="EMBL" id="OZJ03882.1"/>
    </source>
</evidence>
<accession>A0A261XZW0</accession>
<feature type="domain" description="Mso1 N-terminal" evidence="2">
    <location>
        <begin position="41"/>
        <end position="72"/>
    </location>
</feature>
<proteinExistence type="predicted"/>
<dbReference type="OrthoDB" id="2683368at2759"/>
<evidence type="ECO:0000259" key="2">
    <source>
        <dbReference type="Pfam" id="PF14475"/>
    </source>
</evidence>
<dbReference type="AlphaFoldDB" id="A0A261XZW0"/>
<dbReference type="Pfam" id="PF14475">
    <property type="entry name" value="Mso1_Sec1_bdg"/>
    <property type="match status" value="1"/>
</dbReference>
<feature type="compositionally biased region" description="Basic and acidic residues" evidence="1">
    <location>
        <begin position="112"/>
        <end position="136"/>
    </location>
</feature>
<feature type="compositionally biased region" description="Low complexity" evidence="1">
    <location>
        <begin position="177"/>
        <end position="188"/>
    </location>
</feature>
<keyword evidence="4" id="KW-1185">Reference proteome</keyword>
<evidence type="ECO:0000313" key="4">
    <source>
        <dbReference type="Proteomes" id="UP000242875"/>
    </source>
</evidence>
<feature type="compositionally biased region" description="Basic and acidic residues" evidence="1">
    <location>
        <begin position="32"/>
        <end position="41"/>
    </location>
</feature>